<evidence type="ECO:0000256" key="5">
    <source>
        <dbReference type="ARBA" id="ARBA00024387"/>
    </source>
</evidence>
<dbReference type="OMA" id="PPWRERK"/>
<dbReference type="InterPro" id="IPR003607">
    <property type="entry name" value="HD/PDEase_dom"/>
</dbReference>
<evidence type="ECO:0000256" key="6">
    <source>
        <dbReference type="ARBA" id="ARBA00037781"/>
    </source>
</evidence>
<name>A0A6J1LEM5_DROHY</name>
<feature type="domain" description="HD" evidence="13">
    <location>
        <begin position="30"/>
        <end position="124"/>
    </location>
</feature>
<comment type="similarity">
    <text evidence="7">Belongs to the MESH1 family.</text>
</comment>
<dbReference type="EC" id="3.1.7.2" evidence="5"/>
<evidence type="ECO:0000313" key="15">
    <source>
        <dbReference type="RefSeq" id="XP_023164636.1"/>
    </source>
</evidence>
<dbReference type="KEGG" id="dhe:111595232"/>
<dbReference type="Pfam" id="PF13328">
    <property type="entry name" value="HD_4"/>
    <property type="match status" value="1"/>
</dbReference>
<gene>
    <name evidence="15" type="primary">LOC111595232</name>
</gene>
<evidence type="ECO:0000256" key="1">
    <source>
        <dbReference type="ARBA" id="ARBA00001936"/>
    </source>
</evidence>
<accession>A0A6J1LEM5</accession>
<organism evidence="14 15">
    <name type="scientific">Drosophila hydei</name>
    <name type="common">Fruit fly</name>
    <dbReference type="NCBI Taxonomy" id="7224"/>
    <lineage>
        <taxon>Eukaryota</taxon>
        <taxon>Metazoa</taxon>
        <taxon>Ecdysozoa</taxon>
        <taxon>Arthropoda</taxon>
        <taxon>Hexapoda</taxon>
        <taxon>Insecta</taxon>
        <taxon>Pterygota</taxon>
        <taxon>Neoptera</taxon>
        <taxon>Endopterygota</taxon>
        <taxon>Diptera</taxon>
        <taxon>Brachycera</taxon>
        <taxon>Muscomorpha</taxon>
        <taxon>Ephydroidea</taxon>
        <taxon>Drosophilidae</taxon>
        <taxon>Drosophila</taxon>
    </lineage>
</organism>
<keyword evidence="14" id="KW-1185">Reference proteome</keyword>
<feature type="coiled-coil region" evidence="12">
    <location>
        <begin position="83"/>
        <end position="112"/>
    </location>
</feature>
<dbReference type="GeneID" id="111595232"/>
<dbReference type="PANTHER" id="PTHR46246">
    <property type="entry name" value="GUANOSINE-3',5'-BIS(DIPHOSPHATE) 3'-PYROPHOSPHOHYDROLASE MESH1"/>
    <property type="match status" value="1"/>
</dbReference>
<dbReference type="AlphaFoldDB" id="A0A6J1LEM5"/>
<comment type="catalytic activity">
    <reaction evidence="11">
        <text>guanosine 3',5'-bis(diphosphate) + H2O = GDP + diphosphate + H(+)</text>
        <dbReference type="Rhea" id="RHEA:14253"/>
        <dbReference type="ChEBI" id="CHEBI:15377"/>
        <dbReference type="ChEBI" id="CHEBI:15378"/>
        <dbReference type="ChEBI" id="CHEBI:33019"/>
        <dbReference type="ChEBI" id="CHEBI:58189"/>
        <dbReference type="ChEBI" id="CHEBI:77828"/>
        <dbReference type="EC" id="3.1.7.2"/>
    </reaction>
</comment>
<dbReference type="InterPro" id="IPR006674">
    <property type="entry name" value="HD_domain"/>
</dbReference>
<dbReference type="GO" id="GO:0046872">
    <property type="term" value="F:metal ion binding"/>
    <property type="evidence" value="ECO:0007669"/>
    <property type="project" value="UniProtKB-KW"/>
</dbReference>
<sequence>MASLDFMRALKFAAQKHSKQRRKDPDSTPYVNHLINVGTILAEAGIKDEGVLIAAVLHDVVEDTDATFQEVETLFGVDVSNLVHELTDDKTLEKAERKRLQIEKAAKSTKRAKLIKLADKLDNLRDLQMNTPQGWTEERREEYFEWAKRVVDNLRGTNAMIEESLDQIFRDRNLL</sequence>
<evidence type="ECO:0000313" key="14">
    <source>
        <dbReference type="Proteomes" id="UP000504633"/>
    </source>
</evidence>
<dbReference type="RefSeq" id="XP_023164636.1">
    <property type="nucleotide sequence ID" value="XM_023308868.2"/>
</dbReference>
<dbReference type="InterPro" id="IPR052194">
    <property type="entry name" value="MESH1"/>
</dbReference>
<comment type="cofactor">
    <cofactor evidence="1">
        <name>Mn(2+)</name>
        <dbReference type="ChEBI" id="CHEBI:29035"/>
    </cofactor>
</comment>
<keyword evidence="3" id="KW-0378">Hydrolase</keyword>
<reference evidence="15" key="1">
    <citation type="submission" date="2025-08" db="UniProtKB">
        <authorList>
            <consortium name="RefSeq"/>
        </authorList>
    </citation>
    <scope>IDENTIFICATION</scope>
    <source>
        <strain evidence="15">15085-1641.00</strain>
        <tissue evidence="15">Whole body</tissue>
    </source>
</reference>
<dbReference type="PROSITE" id="PS51831">
    <property type="entry name" value="HD"/>
    <property type="match status" value="1"/>
</dbReference>
<dbReference type="CTD" id="43456"/>
<comment type="function">
    <text evidence="6">ppGpp hydrolyzing enzyme involved in starvation response.</text>
</comment>
<dbReference type="SUPFAM" id="SSF109604">
    <property type="entry name" value="HD-domain/PDEase-like"/>
    <property type="match status" value="1"/>
</dbReference>
<evidence type="ECO:0000259" key="13">
    <source>
        <dbReference type="PROSITE" id="PS51831"/>
    </source>
</evidence>
<dbReference type="CDD" id="cd00077">
    <property type="entry name" value="HDc"/>
    <property type="match status" value="1"/>
</dbReference>
<evidence type="ECO:0000256" key="2">
    <source>
        <dbReference type="ARBA" id="ARBA00022723"/>
    </source>
</evidence>
<dbReference type="GO" id="GO:0008893">
    <property type="term" value="F:guanosine-3',5'-bis(diphosphate) 3'-diphosphatase activity"/>
    <property type="evidence" value="ECO:0007669"/>
    <property type="project" value="UniProtKB-EC"/>
</dbReference>
<keyword evidence="12" id="KW-0175">Coiled coil</keyword>
<proteinExistence type="inferred from homology"/>
<dbReference type="OrthoDB" id="430679at2759"/>
<evidence type="ECO:0000256" key="9">
    <source>
        <dbReference type="ARBA" id="ARBA00041464"/>
    </source>
</evidence>
<evidence type="ECO:0000256" key="7">
    <source>
        <dbReference type="ARBA" id="ARBA00038354"/>
    </source>
</evidence>
<evidence type="ECO:0000256" key="12">
    <source>
        <dbReference type="SAM" id="Coils"/>
    </source>
</evidence>
<evidence type="ECO:0000256" key="11">
    <source>
        <dbReference type="ARBA" id="ARBA00047968"/>
    </source>
</evidence>
<protein>
    <recommendedName>
        <fullName evidence="8">Guanosine-3',5'-bis(diphosphate) 3'-pyrophosphohydrolase MESH1</fullName>
        <ecNumber evidence="5">3.1.7.2</ecNumber>
    </recommendedName>
    <alternativeName>
        <fullName evidence="9">Metazoan SpoT homolog 1</fullName>
    </alternativeName>
    <alternativeName>
        <fullName evidence="10">Penta-phosphate guanosine-3'-pyrophosphohydrolase</fullName>
    </alternativeName>
</protein>
<keyword evidence="2" id="KW-0479">Metal-binding</keyword>
<evidence type="ECO:0000256" key="10">
    <source>
        <dbReference type="ARBA" id="ARBA00041770"/>
    </source>
</evidence>
<dbReference type="FunFam" id="1.10.3210.10:FF:000012">
    <property type="entry name" value="HD domain containing 3"/>
    <property type="match status" value="1"/>
</dbReference>
<evidence type="ECO:0000256" key="8">
    <source>
        <dbReference type="ARBA" id="ARBA00040793"/>
    </source>
</evidence>
<dbReference type="Proteomes" id="UP000504633">
    <property type="component" value="Unplaced"/>
</dbReference>
<dbReference type="PANTHER" id="PTHR46246:SF1">
    <property type="entry name" value="GUANOSINE-3',5'-BIS(DIPHOSPHATE) 3'-PYROPHOSPHOHYDROLASE MESH1"/>
    <property type="match status" value="1"/>
</dbReference>
<dbReference type="SMART" id="SM00471">
    <property type="entry name" value="HDc"/>
    <property type="match status" value="1"/>
</dbReference>
<evidence type="ECO:0000256" key="4">
    <source>
        <dbReference type="ARBA" id="ARBA00023211"/>
    </source>
</evidence>
<dbReference type="Gene3D" id="1.10.3210.10">
    <property type="entry name" value="Hypothetical protein af1432"/>
    <property type="match status" value="1"/>
</dbReference>
<evidence type="ECO:0000256" key="3">
    <source>
        <dbReference type="ARBA" id="ARBA00022801"/>
    </source>
</evidence>
<keyword evidence="4" id="KW-0464">Manganese</keyword>